<accession>A0A9E8SMA4</accession>
<sequence length="103" mass="11747">MAPATWFDKWKKNGLLEKINQALSELDRKFEAREEWLSILSIDSQSVKLSSMIYENRGIDANKKVNAGPPAVVNDNYCLIVADDYGMLMYLLLTWEMAPLAFS</sequence>
<evidence type="ECO:0000313" key="2">
    <source>
        <dbReference type="Proteomes" id="UP001164653"/>
    </source>
</evidence>
<dbReference type="Proteomes" id="UP001164653">
    <property type="component" value="Chromosome"/>
</dbReference>
<dbReference type="EMBL" id="CP112998">
    <property type="protein sequence ID" value="WAC13109.1"/>
    <property type="molecule type" value="Genomic_DNA"/>
</dbReference>
<keyword evidence="2" id="KW-1185">Reference proteome</keyword>
<dbReference type="RefSeq" id="WP_244823999.1">
    <property type="nucleotide sequence ID" value="NZ_CP112998.1"/>
</dbReference>
<protein>
    <submittedName>
        <fullName evidence="1">Uncharacterized protein</fullName>
    </submittedName>
</protein>
<dbReference type="AlphaFoldDB" id="A0A9E8SMA4"/>
<dbReference type="KEGG" id="dpf:ON006_03925"/>
<gene>
    <name evidence="1" type="ORF">ON006_03925</name>
</gene>
<name>A0A9E8SMA4_9BACT</name>
<evidence type="ECO:0000313" key="1">
    <source>
        <dbReference type="EMBL" id="WAC13109.1"/>
    </source>
</evidence>
<reference evidence="1" key="1">
    <citation type="submission" date="2022-11" db="EMBL/GenBank/DDBJ databases">
        <title>Dyadobacter pollutisoli sp. nov., isolated from plastic dumped soil.</title>
        <authorList>
            <person name="Kim J.M."/>
            <person name="Kim K.R."/>
            <person name="Lee J.K."/>
            <person name="Hao L."/>
            <person name="Jeon C.O."/>
        </authorList>
    </citation>
    <scope>NUCLEOTIDE SEQUENCE</scope>
    <source>
        <strain evidence="1">U1</strain>
    </source>
</reference>
<proteinExistence type="predicted"/>
<organism evidence="1 2">
    <name type="scientific">Dyadobacter pollutisoli</name>
    <dbReference type="NCBI Taxonomy" id="2910158"/>
    <lineage>
        <taxon>Bacteria</taxon>
        <taxon>Pseudomonadati</taxon>
        <taxon>Bacteroidota</taxon>
        <taxon>Cytophagia</taxon>
        <taxon>Cytophagales</taxon>
        <taxon>Spirosomataceae</taxon>
        <taxon>Dyadobacter</taxon>
    </lineage>
</organism>